<dbReference type="Pfam" id="PF11142">
    <property type="entry name" value="DUF2917"/>
    <property type="match status" value="1"/>
</dbReference>
<dbReference type="Proteomes" id="UP000002588">
    <property type="component" value="Chromosome"/>
</dbReference>
<dbReference type="RefSeq" id="WP_011767470.1">
    <property type="nucleotide sequence ID" value="NC_008702.1"/>
</dbReference>
<gene>
    <name evidence="1" type="ordered locus">azo3748</name>
</gene>
<name>A1KC08_AZOSB</name>
<dbReference type="InterPro" id="IPR021317">
    <property type="entry name" value="DUF2917"/>
</dbReference>
<dbReference type="KEGG" id="aoa:dqs_3899"/>
<reference evidence="1 2" key="1">
    <citation type="journal article" date="2006" name="Nat. Biotechnol.">
        <title>Complete genome of the mutualistic, N2-fixing grass endophyte Azoarcus sp. strain BH72.</title>
        <authorList>
            <person name="Krause A."/>
            <person name="Ramakumar A."/>
            <person name="Bartels D."/>
            <person name="Battistoni F."/>
            <person name="Bekel T."/>
            <person name="Boch J."/>
            <person name="Boehm M."/>
            <person name="Friedrich F."/>
            <person name="Hurek T."/>
            <person name="Krause L."/>
            <person name="Linke B."/>
            <person name="McHardy A.C."/>
            <person name="Sarkar A."/>
            <person name="Schneiker S."/>
            <person name="Syed A.A."/>
            <person name="Thauer R."/>
            <person name="Vorhoelter F.-J."/>
            <person name="Weidner S."/>
            <person name="Puehler A."/>
            <person name="Reinhold-Hurek B."/>
            <person name="Kaiser O."/>
            <person name="Goesmann A."/>
        </authorList>
    </citation>
    <scope>NUCLEOTIDE SEQUENCE [LARGE SCALE GENOMIC DNA]</scope>
    <source>
        <strain evidence="1 2">BH72</strain>
    </source>
</reference>
<dbReference type="HOGENOM" id="CLU_2165756_0_0_4"/>
<protein>
    <recommendedName>
        <fullName evidence="3">DUF2917 domain-containing protein</fullName>
    </recommendedName>
</protein>
<evidence type="ECO:0000313" key="1">
    <source>
        <dbReference type="EMBL" id="CAL96364.1"/>
    </source>
</evidence>
<dbReference type="AlphaFoldDB" id="A1KC08"/>
<accession>A1KC08</accession>
<keyword evidence="2" id="KW-1185">Reference proteome</keyword>
<proteinExistence type="predicted"/>
<organism evidence="1 2">
    <name type="scientific">Azoarcus sp. (strain BH72)</name>
    <dbReference type="NCBI Taxonomy" id="418699"/>
    <lineage>
        <taxon>Bacteria</taxon>
        <taxon>Pseudomonadati</taxon>
        <taxon>Pseudomonadota</taxon>
        <taxon>Betaproteobacteria</taxon>
        <taxon>Rhodocyclales</taxon>
        <taxon>Zoogloeaceae</taxon>
        <taxon>Azoarcus</taxon>
    </lineage>
</organism>
<dbReference type="OrthoDB" id="200037at2"/>
<evidence type="ECO:0000313" key="2">
    <source>
        <dbReference type="Proteomes" id="UP000002588"/>
    </source>
</evidence>
<dbReference type="STRING" id="62928.azo3748"/>
<evidence type="ECO:0008006" key="3">
    <source>
        <dbReference type="Google" id="ProtNLM"/>
    </source>
</evidence>
<sequence>MDAKTGIIEYCLAPRSAMVLEQAAGFSVRCDSGRVWITQYGDSRDIVLQDGASFDLSLPNVVVMASSEGARLVFRRTAAAPAPRGWLQRLAACLDPRNAGRVTRQLQGRLPVLRLPAGAAGGGL</sequence>
<dbReference type="KEGG" id="azo:azo3748"/>
<dbReference type="EMBL" id="AM406670">
    <property type="protein sequence ID" value="CAL96364.1"/>
    <property type="molecule type" value="Genomic_DNA"/>
</dbReference>